<dbReference type="Gene3D" id="3.40.630.30">
    <property type="match status" value="2"/>
</dbReference>
<sequence length="373" mass="43861">MQIVVKEVETRRDLKKFYQFQNRLYKDSKEYVPTLDIDQKRSLTKDPALDYCSNKMWLAYKEGKVVGRIMAIVNPRYNELYNLRRGRFGWFDFENDINIAKALADTAEKWLKSQGMTEMHGPLAYNTMGRQGMLVSGFENTPPVNCLYNYPYYVEFMEKMGFSKECDWVQYRLNASQGAPEKLERMADILMRRYNLKFLDIKKMNKAQMRRLEDNFFKTYNECFKAVHNFIPLTKHEISSSASHYMKLLRPELTCIVADENDEIAAFGLCFPSMSEGFKKARGKLFPFGWYHILKEYNHYKTIDLMMVGSSPAWNSKGLSAIYHSHLAASFREHHIACAITNPQIDTNTAAVKVWESYDHEEFMRRRCYIKSI</sequence>
<feature type="domain" description="N-acetyltransferase" evidence="1">
    <location>
        <begin position="3"/>
        <end position="196"/>
    </location>
</feature>
<dbReference type="PROSITE" id="PS51186">
    <property type="entry name" value="GNAT"/>
    <property type="match status" value="1"/>
</dbReference>
<reference evidence="2" key="2">
    <citation type="journal article" date="2021" name="PeerJ">
        <title>Extensive microbial diversity within the chicken gut microbiome revealed by metagenomics and culture.</title>
        <authorList>
            <person name="Gilroy R."/>
            <person name="Ravi A."/>
            <person name="Getino M."/>
            <person name="Pursley I."/>
            <person name="Horton D.L."/>
            <person name="Alikhan N.F."/>
            <person name="Baker D."/>
            <person name="Gharbi K."/>
            <person name="Hall N."/>
            <person name="Watson M."/>
            <person name="Adriaenssens E.M."/>
            <person name="Foster-Nyarko E."/>
            <person name="Jarju S."/>
            <person name="Secka A."/>
            <person name="Antonio M."/>
            <person name="Oren A."/>
            <person name="Chaudhuri R.R."/>
            <person name="La Ragione R."/>
            <person name="Hildebrand F."/>
            <person name="Pallen M.J."/>
        </authorList>
    </citation>
    <scope>NUCLEOTIDE SEQUENCE</scope>
    <source>
        <strain evidence="2">15467</strain>
    </source>
</reference>
<dbReference type="EMBL" id="JADINB010000009">
    <property type="protein sequence ID" value="MBO8428382.1"/>
    <property type="molecule type" value="Genomic_DNA"/>
</dbReference>
<dbReference type="CDD" id="cd04301">
    <property type="entry name" value="NAT_SF"/>
    <property type="match status" value="1"/>
</dbReference>
<organism evidence="2 3">
    <name type="scientific">Candidatus Egerieousia excrementavium</name>
    <dbReference type="NCBI Taxonomy" id="2840778"/>
    <lineage>
        <taxon>Bacteria</taxon>
        <taxon>Pseudomonadati</taxon>
        <taxon>Bacteroidota</taxon>
        <taxon>Bacteroidia</taxon>
        <taxon>Bacteroidales</taxon>
        <taxon>Candidatus Egerieousia</taxon>
    </lineage>
</organism>
<dbReference type="PANTHER" id="PTHR41368:SF1">
    <property type="entry name" value="PROTEIN YGHO"/>
    <property type="match status" value="1"/>
</dbReference>
<evidence type="ECO:0000259" key="1">
    <source>
        <dbReference type="PROSITE" id="PS51186"/>
    </source>
</evidence>
<evidence type="ECO:0000313" key="3">
    <source>
        <dbReference type="Proteomes" id="UP000823635"/>
    </source>
</evidence>
<dbReference type="SUPFAM" id="SSF55729">
    <property type="entry name" value="Acyl-CoA N-acyltransferases (Nat)"/>
    <property type="match status" value="1"/>
</dbReference>
<dbReference type="AlphaFoldDB" id="A0A9D9DK34"/>
<dbReference type="Proteomes" id="UP000823635">
    <property type="component" value="Unassembled WGS sequence"/>
</dbReference>
<dbReference type="GO" id="GO:0016747">
    <property type="term" value="F:acyltransferase activity, transferring groups other than amino-acyl groups"/>
    <property type="evidence" value="ECO:0007669"/>
    <property type="project" value="InterPro"/>
</dbReference>
<accession>A0A9D9DK34</accession>
<dbReference type="InterPro" id="IPR000182">
    <property type="entry name" value="GNAT_dom"/>
</dbReference>
<name>A0A9D9DK34_9BACT</name>
<comment type="caution">
    <text evidence="2">The sequence shown here is derived from an EMBL/GenBank/DDBJ whole genome shotgun (WGS) entry which is preliminary data.</text>
</comment>
<reference evidence="2" key="1">
    <citation type="submission" date="2020-10" db="EMBL/GenBank/DDBJ databases">
        <authorList>
            <person name="Gilroy R."/>
        </authorList>
    </citation>
    <scope>NUCLEOTIDE SEQUENCE</scope>
    <source>
        <strain evidence="2">15467</strain>
    </source>
</reference>
<dbReference type="InterPro" id="IPR039968">
    <property type="entry name" value="BcerS-like"/>
</dbReference>
<dbReference type="PANTHER" id="PTHR41368">
    <property type="entry name" value="PROTEIN YGHO"/>
    <property type="match status" value="1"/>
</dbReference>
<dbReference type="InterPro" id="IPR016181">
    <property type="entry name" value="Acyl_CoA_acyltransferase"/>
</dbReference>
<proteinExistence type="predicted"/>
<evidence type="ECO:0000313" key="2">
    <source>
        <dbReference type="EMBL" id="MBO8428382.1"/>
    </source>
</evidence>
<protein>
    <recommendedName>
        <fullName evidence="1">N-acetyltransferase domain-containing protein</fullName>
    </recommendedName>
</protein>
<gene>
    <name evidence="2" type="ORF">IAC68_00410</name>
</gene>